<dbReference type="AlphaFoldDB" id="A0A212L1M8"/>
<dbReference type="EMBL" id="FMJD01000002">
    <property type="protein sequence ID" value="SCM71387.1"/>
    <property type="molecule type" value="Genomic_DNA"/>
</dbReference>
<gene>
    <name evidence="1" type="ORF">KL86PLE_100139</name>
</gene>
<organism evidence="1">
    <name type="scientific">uncultured Pleomorphomonas sp</name>
    <dbReference type="NCBI Taxonomy" id="442121"/>
    <lineage>
        <taxon>Bacteria</taxon>
        <taxon>Pseudomonadati</taxon>
        <taxon>Pseudomonadota</taxon>
        <taxon>Alphaproteobacteria</taxon>
        <taxon>Hyphomicrobiales</taxon>
        <taxon>Pleomorphomonadaceae</taxon>
        <taxon>Pleomorphomonas</taxon>
        <taxon>environmental samples</taxon>
    </lineage>
</organism>
<accession>A0A212L1M8</accession>
<protein>
    <recommendedName>
        <fullName evidence="2">Molybdenum ABC transporter ATP-binding protein</fullName>
    </recommendedName>
</protein>
<dbReference type="RefSeq" id="WP_288198964.1">
    <property type="nucleotide sequence ID" value="NZ_LT608334.1"/>
</dbReference>
<evidence type="ECO:0008006" key="2">
    <source>
        <dbReference type="Google" id="ProtNLM"/>
    </source>
</evidence>
<proteinExistence type="predicted"/>
<evidence type="ECO:0000313" key="1">
    <source>
        <dbReference type="EMBL" id="SCM71387.1"/>
    </source>
</evidence>
<dbReference type="InterPro" id="IPR018912">
    <property type="entry name" value="DUF2478"/>
</dbReference>
<dbReference type="Pfam" id="PF10649">
    <property type="entry name" value="DUF2478"/>
    <property type="match status" value="1"/>
</dbReference>
<sequence>MARLAAILYPPGTDIDALLGSVARSLAAAGARVGGVVQARDAEGCQGMAVVDLRGGRARSIAQNLGPLSTSCKLDTAAMADIAGDLERQIDAGLDLLILSRFGKTEIEGNGFRSLFGRALLSGTPLLTGVRNENADAWAAFHDGLGTDLPPDAAQVLAWARGAVQR</sequence>
<name>A0A212L1M8_9HYPH</name>
<reference evidence="1" key="1">
    <citation type="submission" date="2016-08" db="EMBL/GenBank/DDBJ databases">
        <authorList>
            <person name="Seilhamer J.J."/>
        </authorList>
    </citation>
    <scope>NUCLEOTIDE SEQUENCE</scope>
    <source>
        <strain evidence="1">86</strain>
    </source>
</reference>